<keyword evidence="6 8" id="KW-0472">Membrane</keyword>
<sequence length="133" mass="14011">MRLRRADHRPPAEPIIALVDVVFFLLVFFLLVARFDASAPFEVVPPIAVSGQDMPGGGVTLSVARDGALAVNGDAVGDDWLAQIEAAAARDAARLIRINAHRDVAMRHLMPLVSALEAAALGEVVIVVTPSGP</sequence>
<comment type="similarity">
    <text evidence="2 7">Belongs to the ExbD/TolR family.</text>
</comment>
<keyword evidence="10" id="KW-1185">Reference proteome</keyword>
<dbReference type="InterPro" id="IPR003400">
    <property type="entry name" value="ExbD"/>
</dbReference>
<dbReference type="EMBL" id="QPMK01000024">
    <property type="protein sequence ID" value="RDD64332.1"/>
    <property type="molecule type" value="Genomic_DNA"/>
</dbReference>
<feature type="transmembrane region" description="Helical" evidence="8">
    <location>
        <begin position="12"/>
        <end position="33"/>
    </location>
</feature>
<evidence type="ECO:0000256" key="1">
    <source>
        <dbReference type="ARBA" id="ARBA00004162"/>
    </source>
</evidence>
<dbReference type="OrthoDB" id="7853746at2"/>
<dbReference type="PANTHER" id="PTHR30558:SF3">
    <property type="entry name" value="BIOPOLYMER TRANSPORT PROTEIN EXBD-RELATED"/>
    <property type="match status" value="1"/>
</dbReference>
<proteinExistence type="inferred from homology"/>
<evidence type="ECO:0000256" key="7">
    <source>
        <dbReference type="RuleBase" id="RU003879"/>
    </source>
</evidence>
<dbReference type="GO" id="GO:0015031">
    <property type="term" value="P:protein transport"/>
    <property type="evidence" value="ECO:0007669"/>
    <property type="project" value="UniProtKB-KW"/>
</dbReference>
<keyword evidence="3" id="KW-1003">Cell membrane</keyword>
<protein>
    <submittedName>
        <fullName evidence="9">Biopolymer transporter ExbD</fullName>
    </submittedName>
</protein>
<comment type="subcellular location">
    <subcellularLocation>
        <location evidence="1">Cell membrane</location>
        <topology evidence="1">Single-pass membrane protein</topology>
    </subcellularLocation>
    <subcellularLocation>
        <location evidence="7">Cell membrane</location>
        <topology evidence="7">Single-pass type II membrane protein</topology>
    </subcellularLocation>
</comment>
<dbReference type="GO" id="GO:0005886">
    <property type="term" value="C:plasma membrane"/>
    <property type="evidence" value="ECO:0007669"/>
    <property type="project" value="UniProtKB-SubCell"/>
</dbReference>
<keyword evidence="7" id="KW-0653">Protein transport</keyword>
<dbReference type="Proteomes" id="UP000253977">
    <property type="component" value="Unassembled WGS sequence"/>
</dbReference>
<evidence type="ECO:0000313" key="9">
    <source>
        <dbReference type="EMBL" id="RDD64332.1"/>
    </source>
</evidence>
<organism evidence="9 10">
    <name type="scientific">Thalassococcus profundi</name>
    <dbReference type="NCBI Taxonomy" id="2282382"/>
    <lineage>
        <taxon>Bacteria</taxon>
        <taxon>Pseudomonadati</taxon>
        <taxon>Pseudomonadota</taxon>
        <taxon>Alphaproteobacteria</taxon>
        <taxon>Rhodobacterales</taxon>
        <taxon>Roseobacteraceae</taxon>
        <taxon>Thalassococcus</taxon>
    </lineage>
</organism>
<reference evidence="9 10" key="1">
    <citation type="submission" date="2018-07" db="EMBL/GenBank/DDBJ databases">
        <title>Thalassococcus profundi sp. nov., a marine bacterium isolated from deep seawater of Okinawa Trough.</title>
        <authorList>
            <person name="Yu M."/>
        </authorList>
    </citation>
    <scope>NUCLEOTIDE SEQUENCE [LARGE SCALE GENOMIC DNA]</scope>
    <source>
        <strain evidence="9 10">WRAS1</strain>
    </source>
</reference>
<dbReference type="AlphaFoldDB" id="A0A369THM5"/>
<name>A0A369THM5_9RHOB</name>
<gene>
    <name evidence="9" type="ORF">DU478_20715</name>
</gene>
<evidence type="ECO:0000256" key="5">
    <source>
        <dbReference type="ARBA" id="ARBA00022989"/>
    </source>
</evidence>
<dbReference type="PANTHER" id="PTHR30558">
    <property type="entry name" value="EXBD MEMBRANE COMPONENT OF PMF-DRIVEN MACROMOLECULE IMPORT SYSTEM"/>
    <property type="match status" value="1"/>
</dbReference>
<comment type="caution">
    <text evidence="9">The sequence shown here is derived from an EMBL/GenBank/DDBJ whole genome shotgun (WGS) entry which is preliminary data.</text>
</comment>
<evidence type="ECO:0000313" key="10">
    <source>
        <dbReference type="Proteomes" id="UP000253977"/>
    </source>
</evidence>
<evidence type="ECO:0000256" key="8">
    <source>
        <dbReference type="SAM" id="Phobius"/>
    </source>
</evidence>
<evidence type="ECO:0000256" key="4">
    <source>
        <dbReference type="ARBA" id="ARBA00022692"/>
    </source>
</evidence>
<dbReference type="Pfam" id="PF02472">
    <property type="entry name" value="ExbD"/>
    <property type="match status" value="1"/>
</dbReference>
<keyword evidence="5 8" id="KW-1133">Transmembrane helix</keyword>
<keyword evidence="7" id="KW-0813">Transport</keyword>
<keyword evidence="4 7" id="KW-0812">Transmembrane</keyword>
<dbReference type="GO" id="GO:0022857">
    <property type="term" value="F:transmembrane transporter activity"/>
    <property type="evidence" value="ECO:0007669"/>
    <property type="project" value="InterPro"/>
</dbReference>
<evidence type="ECO:0000256" key="3">
    <source>
        <dbReference type="ARBA" id="ARBA00022475"/>
    </source>
</evidence>
<dbReference type="RefSeq" id="WP_114512775.1">
    <property type="nucleotide sequence ID" value="NZ_QPMK01000024.1"/>
</dbReference>
<evidence type="ECO:0000256" key="2">
    <source>
        <dbReference type="ARBA" id="ARBA00005811"/>
    </source>
</evidence>
<accession>A0A369THM5</accession>
<evidence type="ECO:0000256" key="6">
    <source>
        <dbReference type="ARBA" id="ARBA00023136"/>
    </source>
</evidence>